<dbReference type="Proteomes" id="UP000261212">
    <property type="component" value="Unassembled WGS sequence"/>
</dbReference>
<sequence>MSDISNDFINKDEQELIHIIESILFAVGDRVNIKTIKEALDISEKYAETLLKKLQSEYDFNMRGIKIVRTDDTYQLATRSEYFDYVKKVLTNYNTTTLSQAALETLAIVAYKQPVTRLDIELIRGVKSSSSLDLLMDRGLVEQAGRMEDVIGKPMSFKTTKEFLRLAGIEKLHELPEFENFVNDLEEHLDEKMEEASEQLMFTEKINE</sequence>
<dbReference type="GeneID" id="97999375"/>
<dbReference type="GO" id="GO:0051301">
    <property type="term" value="P:cell division"/>
    <property type="evidence" value="ECO:0007669"/>
    <property type="project" value="UniProtKB-KW"/>
</dbReference>
<dbReference type="NCBIfam" id="TIGR00281">
    <property type="entry name" value="SMC-Scp complex subunit ScpB"/>
    <property type="match status" value="1"/>
</dbReference>
<keyword evidence="1" id="KW-0963">Cytoplasm</keyword>
<comment type="caution">
    <text evidence="5">The sequence shown here is derived from an EMBL/GenBank/DDBJ whole genome shotgun (WGS) entry which is preliminary data.</text>
</comment>
<dbReference type="RefSeq" id="WP_007048877.1">
    <property type="nucleotide sequence ID" value="NZ_CABKNJ010000005.1"/>
</dbReference>
<protein>
    <submittedName>
        <fullName evidence="5">SMC-Scp complex subunit ScpB</fullName>
    </submittedName>
</protein>
<keyword evidence="4" id="KW-0131">Cell cycle</keyword>
<evidence type="ECO:0000313" key="5">
    <source>
        <dbReference type="EMBL" id="RGD74611.1"/>
    </source>
</evidence>
<dbReference type="GO" id="GO:0051304">
    <property type="term" value="P:chromosome separation"/>
    <property type="evidence" value="ECO:0007669"/>
    <property type="project" value="InterPro"/>
</dbReference>
<dbReference type="SUPFAM" id="SSF46785">
    <property type="entry name" value="Winged helix' DNA-binding domain"/>
    <property type="match status" value="2"/>
</dbReference>
<dbReference type="Gene3D" id="1.10.10.10">
    <property type="entry name" value="Winged helix-like DNA-binding domain superfamily/Winged helix DNA-binding domain"/>
    <property type="match status" value="2"/>
</dbReference>
<dbReference type="PANTHER" id="PTHR34298:SF2">
    <property type="entry name" value="SEGREGATION AND CONDENSATION PROTEIN B"/>
    <property type="match status" value="1"/>
</dbReference>
<dbReference type="PIRSF" id="PIRSF019345">
    <property type="entry name" value="ScpB"/>
    <property type="match status" value="1"/>
</dbReference>
<dbReference type="InterPro" id="IPR036388">
    <property type="entry name" value="WH-like_DNA-bd_sf"/>
</dbReference>
<evidence type="ECO:0000256" key="2">
    <source>
        <dbReference type="ARBA" id="ARBA00022618"/>
    </source>
</evidence>
<dbReference type="InterPro" id="IPR036390">
    <property type="entry name" value="WH_DNA-bd_sf"/>
</dbReference>
<keyword evidence="3" id="KW-0159">Chromosome partition</keyword>
<dbReference type="AlphaFoldDB" id="A0A3E3DZ79"/>
<gene>
    <name evidence="5" type="primary">scpB</name>
    <name evidence="5" type="ORF">DW687_07590</name>
</gene>
<dbReference type="Pfam" id="PF04079">
    <property type="entry name" value="SMC_ScpB"/>
    <property type="match status" value="1"/>
</dbReference>
<evidence type="ECO:0000256" key="4">
    <source>
        <dbReference type="ARBA" id="ARBA00023306"/>
    </source>
</evidence>
<dbReference type="InterPro" id="IPR005234">
    <property type="entry name" value="ScpB_csome_segregation"/>
</dbReference>
<reference evidence="5 6" key="1">
    <citation type="submission" date="2018-08" db="EMBL/GenBank/DDBJ databases">
        <title>A genome reference for cultivated species of the human gut microbiota.</title>
        <authorList>
            <person name="Zou Y."/>
            <person name="Xue W."/>
            <person name="Luo G."/>
        </authorList>
    </citation>
    <scope>NUCLEOTIDE SEQUENCE [LARGE SCALE GENOMIC DNA]</scope>
    <source>
        <strain evidence="5 6">AM25-6</strain>
    </source>
</reference>
<evidence type="ECO:0000256" key="1">
    <source>
        <dbReference type="ARBA" id="ARBA00022490"/>
    </source>
</evidence>
<name>A0A3E3DZ79_9FIRM</name>
<organism evidence="5 6">
    <name type="scientific">Anaerofustis stercorihominis</name>
    <dbReference type="NCBI Taxonomy" id="214853"/>
    <lineage>
        <taxon>Bacteria</taxon>
        <taxon>Bacillati</taxon>
        <taxon>Bacillota</taxon>
        <taxon>Clostridia</taxon>
        <taxon>Eubacteriales</taxon>
        <taxon>Eubacteriaceae</taxon>
        <taxon>Anaerofustis</taxon>
    </lineage>
</organism>
<dbReference type="EMBL" id="QUSM01000003">
    <property type="protein sequence ID" value="RGD74611.1"/>
    <property type="molecule type" value="Genomic_DNA"/>
</dbReference>
<keyword evidence="2" id="KW-0132">Cell division</keyword>
<evidence type="ECO:0000313" key="6">
    <source>
        <dbReference type="Proteomes" id="UP000261212"/>
    </source>
</evidence>
<proteinExistence type="predicted"/>
<dbReference type="PANTHER" id="PTHR34298">
    <property type="entry name" value="SEGREGATION AND CONDENSATION PROTEIN B"/>
    <property type="match status" value="1"/>
</dbReference>
<accession>A0A3E3DZ79</accession>
<evidence type="ECO:0000256" key="3">
    <source>
        <dbReference type="ARBA" id="ARBA00022829"/>
    </source>
</evidence>